<evidence type="ECO:0000256" key="1">
    <source>
        <dbReference type="ARBA" id="ARBA00022801"/>
    </source>
</evidence>
<evidence type="ECO:0000259" key="3">
    <source>
        <dbReference type="Pfam" id="PF01979"/>
    </source>
</evidence>
<sequence>MTNQPTPVVLRGGTVLTVDAAHTVLPGHDVLVVGETIAAVGPGLAVPDGTVEIDAGGGIVMPGMIDTHRHMWQTAMRGYGADWTLTQYFVWNYLEWGKVFRPEDVYAGNLLSAIEAIDAGVTTTVDWSHGLQTPEHADAAVDALAAVPGRFVLAYGNIQDAPANWTASPGFRDFVTRRFPGGRGDDVLGFQLAFDVTGDPAFPEKAAFEAARELGVPVTTHAGVWGATGDDGIRLMHEHGFMTPETVYVHGASLSPDSYHRIAATGGSVAVATESEQSAGQGYPPTWVLRAYGIPVSLSMDTSVWWSADLFSAMRATLGADRSREHLEAHATGETVTHSSLRAAQVVEWATRGGARALGREDRLGSVEPGKLADLVLIKNEHSPVMFPLLHPHGHVAFQAQRGDVHTVLVNGRIVKTGHRLVDVDLAAARHAVERTVEHLRAQLGEEAWEKGMNPDIPETKVLDNPYTYTDYRSTSTHERRQEQR</sequence>
<dbReference type="SUPFAM" id="SSF51338">
    <property type="entry name" value="Composite domain of metallo-dependent hydrolases"/>
    <property type="match status" value="1"/>
</dbReference>
<dbReference type="Gene3D" id="3.20.20.140">
    <property type="entry name" value="Metal-dependent hydrolases"/>
    <property type="match status" value="1"/>
</dbReference>
<feature type="compositionally biased region" description="Basic and acidic residues" evidence="2">
    <location>
        <begin position="476"/>
        <end position="485"/>
    </location>
</feature>
<dbReference type="Proteomes" id="UP001500804">
    <property type="component" value="Unassembled WGS sequence"/>
</dbReference>
<dbReference type="EMBL" id="BAABJO010000052">
    <property type="protein sequence ID" value="GAA5141266.1"/>
    <property type="molecule type" value="Genomic_DNA"/>
</dbReference>
<evidence type="ECO:0000256" key="2">
    <source>
        <dbReference type="SAM" id="MobiDB-lite"/>
    </source>
</evidence>
<feature type="domain" description="Amidohydrolase-related" evidence="3">
    <location>
        <begin position="59"/>
        <end position="415"/>
    </location>
</feature>
<dbReference type="InterPro" id="IPR050287">
    <property type="entry name" value="MTA/SAH_deaminase"/>
</dbReference>
<evidence type="ECO:0000313" key="5">
    <source>
        <dbReference type="Proteomes" id="UP001500804"/>
    </source>
</evidence>
<dbReference type="SUPFAM" id="SSF51556">
    <property type="entry name" value="Metallo-dependent hydrolases"/>
    <property type="match status" value="1"/>
</dbReference>
<dbReference type="Gene3D" id="2.30.40.10">
    <property type="entry name" value="Urease, subunit C, domain 1"/>
    <property type="match status" value="1"/>
</dbReference>
<evidence type="ECO:0000313" key="4">
    <source>
        <dbReference type="EMBL" id="GAA5141266.1"/>
    </source>
</evidence>
<dbReference type="PANTHER" id="PTHR43794">
    <property type="entry name" value="AMINOHYDROLASE SSNA-RELATED"/>
    <property type="match status" value="1"/>
</dbReference>
<organism evidence="4 5">
    <name type="scientific">Pseudonocardia adelaidensis</name>
    <dbReference type="NCBI Taxonomy" id="648754"/>
    <lineage>
        <taxon>Bacteria</taxon>
        <taxon>Bacillati</taxon>
        <taxon>Actinomycetota</taxon>
        <taxon>Actinomycetes</taxon>
        <taxon>Pseudonocardiales</taxon>
        <taxon>Pseudonocardiaceae</taxon>
        <taxon>Pseudonocardia</taxon>
    </lineage>
</organism>
<comment type="caution">
    <text evidence="4">The sequence shown here is derived from an EMBL/GenBank/DDBJ whole genome shotgun (WGS) entry which is preliminary data.</text>
</comment>
<reference evidence="5" key="1">
    <citation type="journal article" date="2019" name="Int. J. Syst. Evol. Microbiol.">
        <title>The Global Catalogue of Microorganisms (GCM) 10K type strain sequencing project: providing services to taxonomists for standard genome sequencing and annotation.</title>
        <authorList>
            <consortium name="The Broad Institute Genomics Platform"/>
            <consortium name="The Broad Institute Genome Sequencing Center for Infectious Disease"/>
            <person name="Wu L."/>
            <person name="Ma J."/>
        </authorList>
    </citation>
    <scope>NUCLEOTIDE SEQUENCE [LARGE SCALE GENOMIC DNA]</scope>
    <source>
        <strain evidence="5">JCM 18302</strain>
    </source>
</reference>
<dbReference type="InterPro" id="IPR032466">
    <property type="entry name" value="Metal_Hydrolase"/>
</dbReference>
<accession>A0ABP9P671</accession>
<protein>
    <submittedName>
        <fullName evidence="4">Amidohydrolase family protein</fullName>
    </submittedName>
</protein>
<keyword evidence="5" id="KW-1185">Reference proteome</keyword>
<feature type="region of interest" description="Disordered" evidence="2">
    <location>
        <begin position="452"/>
        <end position="485"/>
    </location>
</feature>
<dbReference type="RefSeq" id="WP_345612922.1">
    <property type="nucleotide sequence ID" value="NZ_BAABJO010000052.1"/>
</dbReference>
<keyword evidence="1" id="KW-0378">Hydrolase</keyword>
<dbReference type="InterPro" id="IPR011059">
    <property type="entry name" value="Metal-dep_hydrolase_composite"/>
</dbReference>
<proteinExistence type="predicted"/>
<dbReference type="InterPro" id="IPR006680">
    <property type="entry name" value="Amidohydro-rel"/>
</dbReference>
<dbReference type="Pfam" id="PF01979">
    <property type="entry name" value="Amidohydro_1"/>
    <property type="match status" value="1"/>
</dbReference>
<gene>
    <name evidence="4" type="ORF">GCM10023320_80070</name>
</gene>
<name>A0ABP9P671_9PSEU</name>
<dbReference type="PANTHER" id="PTHR43794:SF11">
    <property type="entry name" value="AMIDOHYDROLASE-RELATED DOMAIN-CONTAINING PROTEIN"/>
    <property type="match status" value="1"/>
</dbReference>